<evidence type="ECO:0000256" key="4">
    <source>
        <dbReference type="ARBA" id="ARBA00023136"/>
    </source>
</evidence>
<feature type="compositionally biased region" description="Acidic residues" evidence="5">
    <location>
        <begin position="1"/>
        <end position="10"/>
    </location>
</feature>
<dbReference type="SUPFAM" id="SSF103473">
    <property type="entry name" value="MFS general substrate transporter"/>
    <property type="match status" value="1"/>
</dbReference>
<gene>
    <name evidence="7" type="ORF">SLS53_005941</name>
</gene>
<organism evidence="7 8">
    <name type="scientific">Cytospora paraplurivora</name>
    <dbReference type="NCBI Taxonomy" id="2898453"/>
    <lineage>
        <taxon>Eukaryota</taxon>
        <taxon>Fungi</taxon>
        <taxon>Dikarya</taxon>
        <taxon>Ascomycota</taxon>
        <taxon>Pezizomycotina</taxon>
        <taxon>Sordariomycetes</taxon>
        <taxon>Sordariomycetidae</taxon>
        <taxon>Diaporthales</taxon>
        <taxon>Cytosporaceae</taxon>
        <taxon>Cytospora</taxon>
    </lineage>
</organism>
<evidence type="ECO:0000313" key="7">
    <source>
        <dbReference type="EMBL" id="KAK7739043.1"/>
    </source>
</evidence>
<sequence length="518" mass="56857">MGTPLTEDDTDYRASEETPLISGAATTSTTSEDEVDPRDRYKWPVIILAYSIVFLLELSVGISTPAWNALLEKGICAELHPEIAQLIVAGDENLVCKEPAVQGKLAMYRGWSYTLECIPTILLAVPYGSLSDSWGRKPVGMLSFVGLTLVMIWYEVVFYFPVPMWAYLWSFIGYFIGGGSPVGVSMMYTMLADVVHVDEMASVLLRFYSIFMVSALASNPLGGFLLSQGPWVALIIGNLIMFSSLVAIWLLPETLIVRQWHDVKAGKTADTSPAVAPQDSGGEENSKKRGPRAVIKAAHEQLLQIWDFLVSNKHIVVLMLPLIFQNLGRYLEELLLQYATKRYGWSWSKASYFLTLKSASFIVMLTFLLPAVSTFCLHTLDMSPLSKDLWLSRWSGVLLILADLIITFSYTPALYALGLVLLAGGCGLPPLIRSLLNAQVEPHHVGILNTLLGFLDTLGIMIAAPIFSNALRKGIDLGGGWLGLPFAAGTCITVVATGILWVYRIPTPPRERGDGEEG</sequence>
<dbReference type="GO" id="GO:0022857">
    <property type="term" value="F:transmembrane transporter activity"/>
    <property type="evidence" value="ECO:0007669"/>
    <property type="project" value="InterPro"/>
</dbReference>
<keyword evidence="2 6" id="KW-0812">Transmembrane</keyword>
<dbReference type="PANTHER" id="PTHR23507:SF1">
    <property type="entry name" value="FI18259P1-RELATED"/>
    <property type="match status" value="1"/>
</dbReference>
<accession>A0AAN9YDX7</accession>
<dbReference type="Gene3D" id="1.20.1250.20">
    <property type="entry name" value="MFS general substrate transporter like domains"/>
    <property type="match status" value="1"/>
</dbReference>
<dbReference type="InterPro" id="IPR011701">
    <property type="entry name" value="MFS"/>
</dbReference>
<feature type="transmembrane region" description="Helical" evidence="6">
    <location>
        <begin position="166"/>
        <end position="191"/>
    </location>
</feature>
<evidence type="ECO:0008006" key="9">
    <source>
        <dbReference type="Google" id="ProtNLM"/>
    </source>
</evidence>
<comment type="subcellular location">
    <subcellularLocation>
        <location evidence="1">Membrane</location>
        <topology evidence="1">Multi-pass membrane protein</topology>
    </subcellularLocation>
</comment>
<evidence type="ECO:0000313" key="8">
    <source>
        <dbReference type="Proteomes" id="UP001320245"/>
    </source>
</evidence>
<feature type="transmembrane region" description="Helical" evidence="6">
    <location>
        <begin position="139"/>
        <end position="160"/>
    </location>
</feature>
<evidence type="ECO:0000256" key="5">
    <source>
        <dbReference type="SAM" id="MobiDB-lite"/>
    </source>
</evidence>
<feature type="region of interest" description="Disordered" evidence="5">
    <location>
        <begin position="268"/>
        <end position="290"/>
    </location>
</feature>
<dbReference type="InterPro" id="IPR036259">
    <property type="entry name" value="MFS_trans_sf"/>
</dbReference>
<comment type="caution">
    <text evidence="7">The sequence shown here is derived from an EMBL/GenBank/DDBJ whole genome shotgun (WGS) entry which is preliminary data.</text>
</comment>
<evidence type="ECO:0000256" key="1">
    <source>
        <dbReference type="ARBA" id="ARBA00004141"/>
    </source>
</evidence>
<name>A0AAN9YDX7_9PEZI</name>
<proteinExistence type="predicted"/>
<keyword evidence="8" id="KW-1185">Reference proteome</keyword>
<feature type="transmembrane region" description="Helical" evidence="6">
    <location>
        <begin position="444"/>
        <end position="467"/>
    </location>
</feature>
<keyword evidence="4 6" id="KW-0472">Membrane</keyword>
<dbReference type="GO" id="GO:0016020">
    <property type="term" value="C:membrane"/>
    <property type="evidence" value="ECO:0007669"/>
    <property type="project" value="UniProtKB-SubCell"/>
</dbReference>
<dbReference type="PANTHER" id="PTHR23507">
    <property type="entry name" value="ZGC:174356"/>
    <property type="match status" value="1"/>
</dbReference>
<feature type="region of interest" description="Disordered" evidence="5">
    <location>
        <begin position="1"/>
        <end position="35"/>
    </location>
</feature>
<protein>
    <recommendedName>
        <fullName evidence="9">Major facilitator superfamily (MFS) profile domain-containing protein</fullName>
    </recommendedName>
</protein>
<feature type="transmembrane region" description="Helical" evidence="6">
    <location>
        <begin position="479"/>
        <end position="503"/>
    </location>
</feature>
<feature type="transmembrane region" description="Helical" evidence="6">
    <location>
        <begin position="231"/>
        <end position="251"/>
    </location>
</feature>
<dbReference type="AlphaFoldDB" id="A0AAN9YDX7"/>
<feature type="transmembrane region" description="Helical" evidence="6">
    <location>
        <begin position="203"/>
        <end position="225"/>
    </location>
</feature>
<feature type="transmembrane region" description="Helical" evidence="6">
    <location>
        <begin position="43"/>
        <end position="62"/>
    </location>
</feature>
<evidence type="ECO:0000256" key="6">
    <source>
        <dbReference type="SAM" id="Phobius"/>
    </source>
</evidence>
<dbReference type="Proteomes" id="UP001320245">
    <property type="component" value="Unassembled WGS sequence"/>
</dbReference>
<evidence type="ECO:0000256" key="2">
    <source>
        <dbReference type="ARBA" id="ARBA00022692"/>
    </source>
</evidence>
<keyword evidence="3 6" id="KW-1133">Transmembrane helix</keyword>
<feature type="transmembrane region" description="Helical" evidence="6">
    <location>
        <begin position="351"/>
        <end position="377"/>
    </location>
</feature>
<evidence type="ECO:0000256" key="3">
    <source>
        <dbReference type="ARBA" id="ARBA00022989"/>
    </source>
</evidence>
<dbReference type="EMBL" id="JAJSPL020000024">
    <property type="protein sequence ID" value="KAK7739043.1"/>
    <property type="molecule type" value="Genomic_DNA"/>
</dbReference>
<feature type="transmembrane region" description="Helical" evidence="6">
    <location>
        <begin position="389"/>
        <end position="408"/>
    </location>
</feature>
<reference evidence="7 8" key="1">
    <citation type="journal article" date="2023" name="PLoS ONE">
        <title>Cytospora paraplurivora sp. nov. isolated from orchards with fruit tree decline syndrome in Ontario, Canada.</title>
        <authorList>
            <person name="Ilyukhin E."/>
            <person name="Nguyen H.D.T."/>
            <person name="Castle A.J."/>
            <person name="Ellouze W."/>
        </authorList>
    </citation>
    <scope>NUCLEOTIDE SEQUENCE [LARGE SCALE GENOMIC DNA]</scope>
    <source>
        <strain evidence="7 8">FDS-564</strain>
    </source>
</reference>
<feature type="transmembrane region" description="Helical" evidence="6">
    <location>
        <begin position="414"/>
        <end position="432"/>
    </location>
</feature>
<dbReference type="Pfam" id="PF07690">
    <property type="entry name" value="MFS_1"/>
    <property type="match status" value="1"/>
</dbReference>